<dbReference type="Pfam" id="PF07927">
    <property type="entry name" value="HicA_toxin"/>
    <property type="match status" value="1"/>
</dbReference>
<dbReference type="InterPro" id="IPR012933">
    <property type="entry name" value="HicA_mRNA_interferase"/>
</dbReference>
<keyword evidence="2" id="KW-1277">Toxin-antitoxin system</keyword>
<evidence type="ECO:0008006" key="10">
    <source>
        <dbReference type="Google" id="ProtNLM"/>
    </source>
</evidence>
<name>A0A2G9ZAP6_9BACT</name>
<gene>
    <name evidence="8" type="ORF">COX26_00140</name>
</gene>
<sequence length="76" mass="9093">MPKIKPLHWKVIARAFERDGWRLDRIAGDHVVYVKAGYPRPVVFPKEKEIDVFIIKNNLKTARMTRERFFELLGKR</sequence>
<dbReference type="GO" id="GO:0003729">
    <property type="term" value="F:mRNA binding"/>
    <property type="evidence" value="ECO:0007669"/>
    <property type="project" value="InterPro"/>
</dbReference>
<evidence type="ECO:0000256" key="7">
    <source>
        <dbReference type="ARBA" id="ARBA00023016"/>
    </source>
</evidence>
<dbReference type="Proteomes" id="UP000228812">
    <property type="component" value="Unassembled WGS sequence"/>
</dbReference>
<evidence type="ECO:0000256" key="3">
    <source>
        <dbReference type="ARBA" id="ARBA00022722"/>
    </source>
</evidence>
<keyword evidence="5" id="KW-0378">Hydrolase</keyword>
<accession>A0A2G9ZAP6</accession>
<dbReference type="EMBL" id="PCRZ01000002">
    <property type="protein sequence ID" value="PIP30171.1"/>
    <property type="molecule type" value="Genomic_DNA"/>
</dbReference>
<evidence type="ECO:0000256" key="6">
    <source>
        <dbReference type="ARBA" id="ARBA00022884"/>
    </source>
</evidence>
<evidence type="ECO:0000256" key="5">
    <source>
        <dbReference type="ARBA" id="ARBA00022801"/>
    </source>
</evidence>
<comment type="caution">
    <text evidence="8">The sequence shown here is derived from an EMBL/GenBank/DDBJ whole genome shotgun (WGS) entry which is preliminary data.</text>
</comment>
<evidence type="ECO:0000313" key="9">
    <source>
        <dbReference type="Proteomes" id="UP000228812"/>
    </source>
</evidence>
<keyword evidence="4" id="KW-0255">Endonuclease</keyword>
<proteinExistence type="inferred from homology"/>
<evidence type="ECO:0000313" key="8">
    <source>
        <dbReference type="EMBL" id="PIP30171.1"/>
    </source>
</evidence>
<dbReference type="GO" id="GO:0004519">
    <property type="term" value="F:endonuclease activity"/>
    <property type="evidence" value="ECO:0007669"/>
    <property type="project" value="UniProtKB-KW"/>
</dbReference>
<keyword evidence="6" id="KW-0694">RNA-binding</keyword>
<protein>
    <recommendedName>
        <fullName evidence="10">Type II toxin-antitoxin system HicA family toxin</fullName>
    </recommendedName>
</protein>
<dbReference type="InterPro" id="IPR038570">
    <property type="entry name" value="HicA_sf"/>
</dbReference>
<keyword evidence="3" id="KW-0540">Nuclease</keyword>
<evidence type="ECO:0000256" key="1">
    <source>
        <dbReference type="ARBA" id="ARBA00006620"/>
    </source>
</evidence>
<dbReference type="SUPFAM" id="SSF54786">
    <property type="entry name" value="YcfA/nrd intein domain"/>
    <property type="match status" value="1"/>
</dbReference>
<organism evidence="8 9">
    <name type="scientific">Candidatus Jorgensenbacteria bacterium CG23_combo_of_CG06-09_8_20_14_all_54_14</name>
    <dbReference type="NCBI Taxonomy" id="1974595"/>
    <lineage>
        <taxon>Bacteria</taxon>
        <taxon>Candidatus Joergenseniibacteriota</taxon>
    </lineage>
</organism>
<dbReference type="AlphaFoldDB" id="A0A2G9ZAP6"/>
<dbReference type="Gene3D" id="3.30.920.30">
    <property type="entry name" value="Hypothetical protein"/>
    <property type="match status" value="1"/>
</dbReference>
<evidence type="ECO:0000256" key="2">
    <source>
        <dbReference type="ARBA" id="ARBA00022649"/>
    </source>
</evidence>
<evidence type="ECO:0000256" key="4">
    <source>
        <dbReference type="ARBA" id="ARBA00022759"/>
    </source>
</evidence>
<keyword evidence="7" id="KW-0346">Stress response</keyword>
<reference evidence="8 9" key="1">
    <citation type="submission" date="2017-09" db="EMBL/GenBank/DDBJ databases">
        <title>Depth-based differentiation of microbial function through sediment-hosted aquifers and enrichment of novel symbionts in the deep terrestrial subsurface.</title>
        <authorList>
            <person name="Probst A.J."/>
            <person name="Ladd B."/>
            <person name="Jarett J.K."/>
            <person name="Geller-Mcgrath D.E."/>
            <person name="Sieber C.M."/>
            <person name="Emerson J.B."/>
            <person name="Anantharaman K."/>
            <person name="Thomas B.C."/>
            <person name="Malmstrom R."/>
            <person name="Stieglmeier M."/>
            <person name="Klingl A."/>
            <person name="Woyke T."/>
            <person name="Ryan C.M."/>
            <person name="Banfield J.F."/>
        </authorList>
    </citation>
    <scope>NUCLEOTIDE SEQUENCE [LARGE SCALE GENOMIC DNA]</scope>
    <source>
        <strain evidence="8">CG23_combo_of_CG06-09_8_20_14_all_54_14</strain>
    </source>
</reference>
<dbReference type="GO" id="GO:0016787">
    <property type="term" value="F:hydrolase activity"/>
    <property type="evidence" value="ECO:0007669"/>
    <property type="project" value="UniProtKB-KW"/>
</dbReference>
<comment type="similarity">
    <text evidence="1">Belongs to the HicA mRNA interferase family.</text>
</comment>